<feature type="compositionally biased region" description="Gly residues" evidence="1">
    <location>
        <begin position="42"/>
        <end position="86"/>
    </location>
</feature>
<dbReference type="HOGENOM" id="CLU_489065_0_0_7"/>
<dbReference type="BioCyc" id="SCEL448385:SCE_RS53215-MONOMER"/>
<accession>A9G3V3</accession>
<organism evidence="2 3">
    <name type="scientific">Sorangium cellulosum (strain So ce56)</name>
    <name type="common">Polyangium cellulosum (strain So ce56)</name>
    <dbReference type="NCBI Taxonomy" id="448385"/>
    <lineage>
        <taxon>Bacteria</taxon>
        <taxon>Pseudomonadati</taxon>
        <taxon>Myxococcota</taxon>
        <taxon>Polyangia</taxon>
        <taxon>Polyangiales</taxon>
        <taxon>Polyangiaceae</taxon>
        <taxon>Sorangium</taxon>
    </lineage>
</organism>
<dbReference type="Proteomes" id="UP000002139">
    <property type="component" value="Chromosome"/>
</dbReference>
<dbReference type="AlphaFoldDB" id="A9G3V3"/>
<dbReference type="EMBL" id="AM746676">
    <property type="protein sequence ID" value="CAN95801.1"/>
    <property type="molecule type" value="Genomic_DNA"/>
</dbReference>
<keyword evidence="3" id="KW-1185">Reference proteome</keyword>
<dbReference type="SUPFAM" id="SSF50998">
    <property type="entry name" value="Quinoprotein alcohol dehydrogenase-like"/>
    <property type="match status" value="1"/>
</dbReference>
<protein>
    <submittedName>
        <fullName evidence="2">Secreted protein</fullName>
    </submittedName>
</protein>
<evidence type="ECO:0000256" key="1">
    <source>
        <dbReference type="SAM" id="MobiDB-lite"/>
    </source>
</evidence>
<dbReference type="InterPro" id="IPR011047">
    <property type="entry name" value="Quinoprotein_ADH-like_sf"/>
</dbReference>
<gene>
    <name evidence="2" type="ordered locus">sce5638</name>
</gene>
<reference evidence="2 3" key="1">
    <citation type="journal article" date="2007" name="Nat. Biotechnol.">
        <title>Complete genome sequence of the myxobacterium Sorangium cellulosum.</title>
        <authorList>
            <person name="Schneiker S."/>
            <person name="Perlova O."/>
            <person name="Kaiser O."/>
            <person name="Gerth K."/>
            <person name="Alici A."/>
            <person name="Altmeyer M.O."/>
            <person name="Bartels D."/>
            <person name="Bekel T."/>
            <person name="Beyer S."/>
            <person name="Bode E."/>
            <person name="Bode H.B."/>
            <person name="Bolten C.J."/>
            <person name="Choudhuri J.V."/>
            <person name="Doss S."/>
            <person name="Elnakady Y.A."/>
            <person name="Frank B."/>
            <person name="Gaigalat L."/>
            <person name="Goesmann A."/>
            <person name="Groeger C."/>
            <person name="Gross F."/>
            <person name="Jelsbak L."/>
            <person name="Jelsbak L."/>
            <person name="Kalinowski J."/>
            <person name="Kegler C."/>
            <person name="Knauber T."/>
            <person name="Konietzny S."/>
            <person name="Kopp M."/>
            <person name="Krause L."/>
            <person name="Krug D."/>
            <person name="Linke B."/>
            <person name="Mahmud T."/>
            <person name="Martinez-Arias R."/>
            <person name="McHardy A.C."/>
            <person name="Merai M."/>
            <person name="Meyer F."/>
            <person name="Mormann S."/>
            <person name="Munoz-Dorado J."/>
            <person name="Perez J."/>
            <person name="Pradella S."/>
            <person name="Rachid S."/>
            <person name="Raddatz G."/>
            <person name="Rosenau F."/>
            <person name="Rueckert C."/>
            <person name="Sasse F."/>
            <person name="Scharfe M."/>
            <person name="Schuster S.C."/>
            <person name="Suen G."/>
            <person name="Treuner-Lange A."/>
            <person name="Velicer G.J."/>
            <person name="Vorholter F.-J."/>
            <person name="Weissman K.J."/>
            <person name="Welch R.D."/>
            <person name="Wenzel S.C."/>
            <person name="Whitworth D.E."/>
            <person name="Wilhelm S."/>
            <person name="Wittmann C."/>
            <person name="Bloecker H."/>
            <person name="Puehler A."/>
            <person name="Mueller R."/>
        </authorList>
    </citation>
    <scope>NUCLEOTIDE SEQUENCE [LARGE SCALE GENOMIC DNA]</scope>
    <source>
        <strain evidence="3">So ce56</strain>
    </source>
</reference>
<sequence length="537" mass="52834">MVKRDQRSIRAVVSAVLLVAAGAGGCNALIGLEVGQLDASTGGTGGAGAGTGGGAEGGGGSNGGGAGTGGSGDGGGAGTGGSGGGEAPFCGEDRKDAIRGPQARWGTTVGLDVTDVAAHGDGVTAIINEKGAISVARWARGGTRDAGYGLTATDLLEGDIKATHLSVGQGLAYVAGWSDSGAQLPSASTTGCVITGRALSHPSFLAALDEKGQCRWAWSPDGGATSTPLGLAAAPGAVVMAASVKGPSVNDGACTLAMGGAETSVGLAALDPAAGGCLWGMPIGPSPAVTVGELLVDEARGEVLAVGRYEGEEGYVVAGALLPPSQDRDVFVARFALTEGSLKGIDAFPLPGRQEVDQRGAALLPDGDVVIVGSYAGSLDFGEGCPPAPEEDAPNMENFFVMRVSGPSVVWGRGFGDAGHRQWVASVAAAPDGLIYVTGNYQGEIDLGNGGKLVAPATDADPMVGFLIVLDARGNVVSASELKGTGDAYVWAAAPGPAPGDALYLGGELGSTLDIGRDPPLTDAMGRGFVAELPGVR</sequence>
<name>A9G3V3_SORC5</name>
<evidence type="ECO:0000313" key="2">
    <source>
        <dbReference type="EMBL" id="CAN95801.1"/>
    </source>
</evidence>
<dbReference type="KEGG" id="scl:sce5638"/>
<evidence type="ECO:0000313" key="3">
    <source>
        <dbReference type="Proteomes" id="UP000002139"/>
    </source>
</evidence>
<feature type="region of interest" description="Disordered" evidence="1">
    <location>
        <begin position="42"/>
        <end position="94"/>
    </location>
</feature>
<proteinExistence type="predicted"/>
<dbReference type="PROSITE" id="PS51257">
    <property type="entry name" value="PROKAR_LIPOPROTEIN"/>
    <property type="match status" value="1"/>
</dbReference>
<dbReference type="STRING" id="448385.sce5638"/>